<dbReference type="InterPro" id="IPR039361">
    <property type="entry name" value="Cyclin"/>
</dbReference>
<proteinExistence type="predicted"/>
<gene>
    <name evidence="4" type="ORF">GOCE00092_LOCUS16587</name>
</gene>
<dbReference type="EMBL" id="HBGK01031770">
    <property type="protein sequence ID" value="CAD9290327.1"/>
    <property type="molecule type" value="Transcribed_RNA"/>
</dbReference>
<feature type="compositionally biased region" description="Low complexity" evidence="2">
    <location>
        <begin position="244"/>
        <end position="269"/>
    </location>
</feature>
<dbReference type="AlphaFoldDB" id="A0A7S1YBZ9"/>
<protein>
    <recommendedName>
        <fullName evidence="3">Cyclin C-terminal domain-containing protein</fullName>
    </recommendedName>
</protein>
<dbReference type="Pfam" id="PF00134">
    <property type="entry name" value="Cyclin_N"/>
    <property type="match status" value="1"/>
</dbReference>
<dbReference type="SMART" id="SM01332">
    <property type="entry name" value="Cyclin_C"/>
    <property type="match status" value="1"/>
</dbReference>
<dbReference type="InterPro" id="IPR036915">
    <property type="entry name" value="Cyclin-like_sf"/>
</dbReference>
<dbReference type="FunFam" id="1.10.472.10:FF:000093">
    <property type="entry name" value="Predicted protein"/>
    <property type="match status" value="1"/>
</dbReference>
<dbReference type="InterPro" id="IPR004367">
    <property type="entry name" value="Cyclin_C-dom"/>
</dbReference>
<accession>A0A7S1YBZ9</accession>
<dbReference type="Gene3D" id="1.10.472.10">
    <property type="entry name" value="Cyclin-like"/>
    <property type="match status" value="2"/>
</dbReference>
<feature type="region of interest" description="Disordered" evidence="2">
    <location>
        <begin position="236"/>
        <end position="269"/>
    </location>
</feature>
<dbReference type="Pfam" id="PF02984">
    <property type="entry name" value="Cyclin_C"/>
    <property type="match status" value="1"/>
</dbReference>
<keyword evidence="1" id="KW-0195">Cyclin</keyword>
<name>A0A7S1YBZ9_9STRA</name>
<sequence length="269" mass="29939">MCEWCYQVVDFCRFRRETVSIGMSYLDRYVSRPEASIVLMDRKTYQLAAMTTLYMAIKLHEPLEMETSLLADLSRGCYSEMEIAEMECKILKALQWRLQGPTPLCFVQHFLALLPTQKVHPAVATAIMDYARFQAELAVSDYTFVTVPQSHIALASILNALDGIDTSLLPLKSQGKFLRAIEAFSGVLMEHVQPVQDQLNRILVDVYAEDNTEFSPTAVARPSASDLAQQLDAHHHVPAPGEGSELSSFTESRSSNSKSSKSPVSVATT</sequence>
<dbReference type="PANTHER" id="PTHR10177">
    <property type="entry name" value="CYCLINS"/>
    <property type="match status" value="1"/>
</dbReference>
<dbReference type="SUPFAM" id="SSF47954">
    <property type="entry name" value="Cyclin-like"/>
    <property type="match status" value="2"/>
</dbReference>
<feature type="domain" description="Cyclin C-terminal" evidence="3">
    <location>
        <begin position="101"/>
        <end position="239"/>
    </location>
</feature>
<organism evidence="4">
    <name type="scientific">Grammatophora oceanica</name>
    <dbReference type="NCBI Taxonomy" id="210454"/>
    <lineage>
        <taxon>Eukaryota</taxon>
        <taxon>Sar</taxon>
        <taxon>Stramenopiles</taxon>
        <taxon>Ochrophyta</taxon>
        <taxon>Bacillariophyta</taxon>
        <taxon>Fragilariophyceae</taxon>
        <taxon>Fragilariophycidae</taxon>
        <taxon>Rhabdonematales</taxon>
        <taxon>Grammatophoraceae</taxon>
        <taxon>Grammatophora</taxon>
    </lineage>
</organism>
<evidence type="ECO:0000259" key="3">
    <source>
        <dbReference type="SMART" id="SM01332"/>
    </source>
</evidence>
<evidence type="ECO:0000256" key="2">
    <source>
        <dbReference type="SAM" id="MobiDB-lite"/>
    </source>
</evidence>
<dbReference type="InterPro" id="IPR006671">
    <property type="entry name" value="Cyclin_N"/>
</dbReference>
<evidence type="ECO:0000256" key="1">
    <source>
        <dbReference type="ARBA" id="ARBA00023127"/>
    </source>
</evidence>
<reference evidence="4" key="1">
    <citation type="submission" date="2021-01" db="EMBL/GenBank/DDBJ databases">
        <authorList>
            <person name="Corre E."/>
            <person name="Pelletier E."/>
            <person name="Niang G."/>
            <person name="Scheremetjew M."/>
            <person name="Finn R."/>
            <person name="Kale V."/>
            <person name="Holt S."/>
            <person name="Cochrane G."/>
            <person name="Meng A."/>
            <person name="Brown T."/>
            <person name="Cohen L."/>
        </authorList>
    </citation>
    <scope>NUCLEOTIDE SEQUENCE</scope>
    <source>
        <strain evidence="4">CCMP 410</strain>
    </source>
</reference>
<evidence type="ECO:0000313" key="4">
    <source>
        <dbReference type="EMBL" id="CAD9290327.1"/>
    </source>
</evidence>